<accession>A0A068STY0</accession>
<gene>
    <name evidence="1" type="ORF">RG540_CH23570</name>
</gene>
<dbReference type="Gene3D" id="3.30.420.300">
    <property type="entry name" value="2-keto-3-deoxy-galactonokinase, substrate binding domain"/>
    <property type="match status" value="1"/>
</dbReference>
<dbReference type="Gene3D" id="3.30.420.310">
    <property type="entry name" value="2-keto-3-deoxy-galactonokinase, C-terminal domain"/>
    <property type="match status" value="1"/>
</dbReference>
<dbReference type="GeneID" id="24259736"/>
<keyword evidence="2" id="KW-1185">Reference proteome</keyword>
<dbReference type="InterPro" id="IPR007729">
    <property type="entry name" value="DGOK"/>
</dbReference>
<organism evidence="1 2">
    <name type="scientific">Neorhizobium galegae bv. orientalis str. HAMBI 540</name>
    <dbReference type="NCBI Taxonomy" id="1028800"/>
    <lineage>
        <taxon>Bacteria</taxon>
        <taxon>Pseudomonadati</taxon>
        <taxon>Pseudomonadota</taxon>
        <taxon>Alphaproteobacteria</taxon>
        <taxon>Hyphomicrobiales</taxon>
        <taxon>Rhizobiaceae</taxon>
        <taxon>Rhizobium/Agrobacterium group</taxon>
        <taxon>Neorhizobium</taxon>
    </lineage>
</organism>
<dbReference type="Pfam" id="PF05035">
    <property type="entry name" value="DGOK"/>
    <property type="match status" value="1"/>
</dbReference>
<dbReference type="PATRIC" id="fig|1028800.3.peg.2386"/>
<dbReference type="EMBL" id="HG938353">
    <property type="protein sequence ID" value="CDN48525.1"/>
    <property type="molecule type" value="Genomic_DNA"/>
</dbReference>
<dbReference type="GO" id="GO:0034194">
    <property type="term" value="P:D-galactonate catabolic process"/>
    <property type="evidence" value="ECO:0007669"/>
    <property type="project" value="InterPro"/>
</dbReference>
<dbReference type="InterPro" id="IPR042257">
    <property type="entry name" value="DGOK_C"/>
</dbReference>
<keyword evidence="1" id="KW-0418">Kinase</keyword>
<keyword evidence="1" id="KW-0808">Transferase</keyword>
<dbReference type="Proteomes" id="UP000028181">
    <property type="component" value="Chromosome I"/>
</dbReference>
<protein>
    <submittedName>
        <fullName evidence="1">2-dehydro-3-deoxygalactonokinase</fullName>
    </submittedName>
</protein>
<dbReference type="RefSeq" id="WP_051909357.1">
    <property type="nucleotide sequence ID" value="NZ_HG938353.1"/>
</dbReference>
<evidence type="ECO:0000313" key="2">
    <source>
        <dbReference type="Proteomes" id="UP000028181"/>
    </source>
</evidence>
<evidence type="ECO:0000313" key="1">
    <source>
        <dbReference type="EMBL" id="CDN48525.1"/>
    </source>
</evidence>
<proteinExistence type="predicted"/>
<dbReference type="KEGG" id="ngg:RG540_CH23570"/>
<dbReference type="eggNOG" id="COG3734">
    <property type="taxonomic scope" value="Bacteria"/>
</dbReference>
<sequence length="307" mass="33213">MYIAIEWTSAAFRALLLDDDTVLGEKKSDRGTTKVTAGGFETALREELGDWSEKAEKILFSGMITSRNGWIESPFAPVPTGPADLLAQAVAHEVEGLPPLIFLPGIAQTKPLPDVMRGEEMSLFGLTETDGIFVLPGPHAKWVTMEGGRITAITTYMSGEILNLLKKDSLVSRLIPATYEERPDAFRRGVQTALEQGTLPGRILARVFSARSLVLFDRLAPEEIADYLTGLMIGAEISEALGQDKPRKINIVGHAALAERYKTALEIFGAQTNLVTPDIAAGFRRVASRQGDTSRAIEGAKAASGEM</sequence>
<name>A0A068STY0_NEOGA</name>
<dbReference type="HOGENOM" id="CLU_058005_2_0_5"/>
<reference evidence="2" key="1">
    <citation type="journal article" date="2014" name="BMC Genomics">
        <title>Genome sequencing of two Neorhizobium galegae strains reveals a noeT gene responsible for the unusual acetylation of the nodulation factors.</title>
        <authorList>
            <person name="Osterman J."/>
            <person name="Marsh J."/>
            <person name="Laine P.K."/>
            <person name="Zeng Z."/>
            <person name="Alatalo E."/>
            <person name="Sullivan J.T."/>
            <person name="Young J.P."/>
            <person name="Thomas-Oates J."/>
            <person name="Paulin L."/>
            <person name="Lindstrom K."/>
        </authorList>
    </citation>
    <scope>NUCLEOTIDE SEQUENCE [LARGE SCALE GENOMIC DNA]</scope>
    <source>
        <strain evidence="2">HAMBI 540</strain>
    </source>
</reference>
<dbReference type="OrthoDB" id="256574at2"/>
<dbReference type="InterPro" id="IPR042258">
    <property type="entry name" value="DGOK_N"/>
</dbReference>
<dbReference type="GO" id="GO:0008671">
    <property type="term" value="F:2-dehydro-3-deoxygalactonokinase activity"/>
    <property type="evidence" value="ECO:0007669"/>
    <property type="project" value="InterPro"/>
</dbReference>
<dbReference type="AlphaFoldDB" id="A0A068STY0"/>